<dbReference type="OrthoDB" id="7671388at2759"/>
<organism evidence="1">
    <name type="scientific">Ooceraea biroi</name>
    <name type="common">Clonal raider ant</name>
    <name type="synonym">Cerapachys biroi</name>
    <dbReference type="NCBI Taxonomy" id="2015173"/>
    <lineage>
        <taxon>Eukaryota</taxon>
        <taxon>Metazoa</taxon>
        <taxon>Ecdysozoa</taxon>
        <taxon>Arthropoda</taxon>
        <taxon>Hexapoda</taxon>
        <taxon>Insecta</taxon>
        <taxon>Pterygota</taxon>
        <taxon>Neoptera</taxon>
        <taxon>Endopterygota</taxon>
        <taxon>Hymenoptera</taxon>
        <taxon>Apocrita</taxon>
        <taxon>Aculeata</taxon>
        <taxon>Formicoidea</taxon>
        <taxon>Formicidae</taxon>
        <taxon>Dorylinae</taxon>
        <taxon>Ooceraea</taxon>
    </lineage>
</organism>
<dbReference type="Proteomes" id="UP000279307">
    <property type="component" value="Chromosome 4"/>
</dbReference>
<evidence type="ECO:0000313" key="1">
    <source>
        <dbReference type="EMBL" id="RLU24250.1"/>
    </source>
</evidence>
<reference evidence="1" key="2">
    <citation type="submission" date="2018-07" db="EMBL/GenBank/DDBJ databases">
        <authorList>
            <person name="Mckenzie S.K."/>
            <person name="Kronauer D.J.C."/>
        </authorList>
    </citation>
    <scope>NUCLEOTIDE SEQUENCE</scope>
    <source>
        <strain evidence="1">Clonal line C1</strain>
    </source>
</reference>
<reference evidence="1" key="1">
    <citation type="journal article" date="2018" name="Genome Res.">
        <title>The genomic architecture and molecular evolution of ant odorant receptors.</title>
        <authorList>
            <person name="McKenzie S.K."/>
            <person name="Kronauer D.J.C."/>
        </authorList>
    </citation>
    <scope>NUCLEOTIDE SEQUENCE [LARGE SCALE GENOMIC DNA]</scope>
    <source>
        <strain evidence="1">Clonal line C1</strain>
    </source>
</reference>
<gene>
    <name evidence="1" type="ORF">DMN91_004461</name>
</gene>
<dbReference type="AlphaFoldDB" id="A0A3L8DUV8"/>
<protein>
    <submittedName>
        <fullName evidence="1">Uncharacterized protein</fullName>
    </submittedName>
</protein>
<sequence length="261" mass="29845">MELGELEQSVENLGAVINDFPIGAVSLDDFKPVNEKIQATRESLMHLNARLLLLRAKYKQYTERTDDGSRRNEEDLSGVLQDVISDTLINSKAIKLCLHSTTILSILSKKEGTEEDQKKIYAYMRKLFTLNDSIMAVQNSIEAASQEQLDLKVECQKALLDHKNFLKEQERIQGERLQETNPEIVKNKNRMEKSLRKINVTKKLIRSFIAASGYMLTKEPLLEMLEANRELLNVEMIAKMSQSSENVLASTIERKRKTENS</sequence>
<name>A0A3L8DUV8_OOCBI</name>
<proteinExistence type="predicted"/>
<dbReference type="EMBL" id="QOIP01000004">
    <property type="protein sequence ID" value="RLU24250.1"/>
    <property type="molecule type" value="Genomic_DNA"/>
</dbReference>
<accession>A0A3L8DUV8</accession>
<comment type="caution">
    <text evidence="1">The sequence shown here is derived from an EMBL/GenBank/DDBJ whole genome shotgun (WGS) entry which is preliminary data.</text>
</comment>